<name>A0A4Q0SZ22_9BACT</name>
<keyword evidence="2" id="KW-1185">Reference proteome</keyword>
<proteinExistence type="predicted"/>
<dbReference type="EMBL" id="RDSM01000002">
    <property type="protein sequence ID" value="RXH56533.1"/>
    <property type="molecule type" value="Genomic_DNA"/>
</dbReference>
<protein>
    <submittedName>
        <fullName evidence="1">Uncharacterized protein</fullName>
    </submittedName>
</protein>
<organism evidence="1 2">
    <name type="scientific">Granulicella sibirica</name>
    <dbReference type="NCBI Taxonomy" id="2479048"/>
    <lineage>
        <taxon>Bacteria</taxon>
        <taxon>Pseudomonadati</taxon>
        <taxon>Acidobacteriota</taxon>
        <taxon>Terriglobia</taxon>
        <taxon>Terriglobales</taxon>
        <taxon>Acidobacteriaceae</taxon>
        <taxon>Granulicella</taxon>
    </lineage>
</organism>
<comment type="caution">
    <text evidence="1">The sequence shown here is derived from an EMBL/GenBank/DDBJ whole genome shotgun (WGS) entry which is preliminary data.</text>
</comment>
<evidence type="ECO:0000313" key="1">
    <source>
        <dbReference type="EMBL" id="RXH56533.1"/>
    </source>
</evidence>
<accession>A0A4Q0SZ22</accession>
<reference evidence="2" key="2">
    <citation type="submission" date="2019-02" db="EMBL/GenBank/DDBJ databases">
        <title>Granulicella sibirica sp. nov., a psychrotolerant acidobacterium isolated from an organic soil layer in forested tundra, West Siberia.</title>
        <authorList>
            <person name="Oshkin I.Y."/>
            <person name="Kulichevskaya I.S."/>
            <person name="Rijpstra W.I.C."/>
            <person name="Sinninghe Damste J.S."/>
            <person name="Rakitin A.L."/>
            <person name="Ravin N.V."/>
            <person name="Dedysh S.N."/>
        </authorList>
    </citation>
    <scope>NUCLEOTIDE SEQUENCE [LARGE SCALE GENOMIC DNA]</scope>
    <source>
        <strain evidence="2">AF10</strain>
    </source>
</reference>
<evidence type="ECO:0000313" key="2">
    <source>
        <dbReference type="Proteomes" id="UP000289437"/>
    </source>
</evidence>
<reference evidence="1 2" key="1">
    <citation type="submission" date="2018-11" db="EMBL/GenBank/DDBJ databases">
        <authorList>
            <person name="Mardanov A.V."/>
            <person name="Ravin N.V."/>
            <person name="Dedysh S.N."/>
        </authorList>
    </citation>
    <scope>NUCLEOTIDE SEQUENCE [LARGE SCALE GENOMIC DNA]</scope>
    <source>
        <strain evidence="1 2">AF10</strain>
    </source>
</reference>
<dbReference type="Proteomes" id="UP000289437">
    <property type="component" value="Unassembled WGS sequence"/>
</dbReference>
<sequence>MSILDEVDLRRFEGRVIASVRQVSQMFCREAQAATVVSLTADRYRVHDWRE</sequence>
<dbReference type="AlphaFoldDB" id="A0A4Q0SZ22"/>
<gene>
    <name evidence="1" type="ORF">GRAN_3390</name>
</gene>